<feature type="domain" description="AB hydrolase-1" evidence="1">
    <location>
        <begin position="44"/>
        <end position="274"/>
    </location>
</feature>
<dbReference type="PANTHER" id="PTHR43265">
    <property type="entry name" value="ESTERASE ESTD"/>
    <property type="match status" value="1"/>
</dbReference>
<sequence>MMPELTKVRDLRAGIWVPADHPQPLPGLVVVDGSGDGAFDDFGDWPARLAGCGAAVLVHDKPGCGGSPGHWTDQTIDDRAEETLAAMAVLRRHPAVAGRPVGLLGISQGGWVSLRAAAQGPVDFVVTLSGPGVGPAAQERVRIERELQYDGVSAADVREALGWVDERTRRLIDGEPVTDVIAHQSRFADRPWFTIATQHFDDPATMRFLAGILAFDPVRYMPDVTCPVLALFGAADPLVPVPESVVAFATHLRETPGIAVFPGADHGLFTAPPDPTRSRADQLAPGFLPMLTGFLAARGLERV</sequence>
<dbReference type="SUPFAM" id="SSF53474">
    <property type="entry name" value="alpha/beta-Hydrolases"/>
    <property type="match status" value="1"/>
</dbReference>
<dbReference type="GO" id="GO:0052689">
    <property type="term" value="F:carboxylic ester hydrolase activity"/>
    <property type="evidence" value="ECO:0007669"/>
    <property type="project" value="TreeGrafter"/>
</dbReference>
<dbReference type="PANTHER" id="PTHR43265:SF1">
    <property type="entry name" value="ESTERASE ESTD"/>
    <property type="match status" value="1"/>
</dbReference>
<dbReference type="InterPro" id="IPR029058">
    <property type="entry name" value="AB_hydrolase_fold"/>
</dbReference>
<dbReference type="EMBL" id="BOPG01000033">
    <property type="protein sequence ID" value="GIJ57909.1"/>
    <property type="molecule type" value="Genomic_DNA"/>
</dbReference>
<dbReference type="Gene3D" id="3.40.50.1820">
    <property type="entry name" value="alpha/beta hydrolase"/>
    <property type="match status" value="1"/>
</dbReference>
<dbReference type="Proteomes" id="UP000612585">
    <property type="component" value="Unassembled WGS sequence"/>
</dbReference>
<dbReference type="Pfam" id="PF12697">
    <property type="entry name" value="Abhydrolase_6"/>
    <property type="match status" value="1"/>
</dbReference>
<dbReference type="InterPro" id="IPR000073">
    <property type="entry name" value="AB_hydrolase_1"/>
</dbReference>
<evidence type="ECO:0000313" key="2">
    <source>
        <dbReference type="EMBL" id="GIJ57909.1"/>
    </source>
</evidence>
<comment type="caution">
    <text evidence="2">The sequence shown here is derived from an EMBL/GenBank/DDBJ whole genome shotgun (WGS) entry which is preliminary data.</text>
</comment>
<reference evidence="2" key="1">
    <citation type="submission" date="2021-01" db="EMBL/GenBank/DDBJ databases">
        <title>Whole genome shotgun sequence of Virgisporangium aurantiacum NBRC 16421.</title>
        <authorList>
            <person name="Komaki H."/>
            <person name="Tamura T."/>
        </authorList>
    </citation>
    <scope>NUCLEOTIDE SEQUENCE</scope>
    <source>
        <strain evidence="2">NBRC 16421</strain>
    </source>
</reference>
<protein>
    <recommendedName>
        <fullName evidence="1">AB hydrolase-1 domain-containing protein</fullName>
    </recommendedName>
</protein>
<gene>
    <name evidence="2" type="ORF">Vau01_054250</name>
</gene>
<keyword evidence="3" id="KW-1185">Reference proteome</keyword>
<evidence type="ECO:0000259" key="1">
    <source>
        <dbReference type="Pfam" id="PF12697"/>
    </source>
</evidence>
<proteinExistence type="predicted"/>
<dbReference type="InterPro" id="IPR053145">
    <property type="entry name" value="AB_hydrolase_Est10"/>
</dbReference>
<evidence type="ECO:0000313" key="3">
    <source>
        <dbReference type="Proteomes" id="UP000612585"/>
    </source>
</evidence>
<name>A0A8J4E1D3_9ACTN</name>
<dbReference type="AlphaFoldDB" id="A0A8J4E1D3"/>
<organism evidence="2 3">
    <name type="scientific">Virgisporangium aurantiacum</name>
    <dbReference type="NCBI Taxonomy" id="175570"/>
    <lineage>
        <taxon>Bacteria</taxon>
        <taxon>Bacillati</taxon>
        <taxon>Actinomycetota</taxon>
        <taxon>Actinomycetes</taxon>
        <taxon>Micromonosporales</taxon>
        <taxon>Micromonosporaceae</taxon>
        <taxon>Virgisporangium</taxon>
    </lineage>
</organism>
<accession>A0A8J4E1D3</accession>